<sequence>LFACVLACLGAGTSRHSRHFAANTGRDRMRGCIENMARVSALAGGAVLLALIAMTCLSVIGRAGLTLSALFDLPGVLGRLRPVRGDYELIEMGSAIAVFAFLPWCHLTRAHARVDLLQG</sequence>
<evidence type="ECO:0000256" key="1">
    <source>
        <dbReference type="SAM" id="Phobius"/>
    </source>
</evidence>
<keyword evidence="1" id="KW-0812">Transmembrane</keyword>
<accession>A0A6L9GA97</accession>
<comment type="caution">
    <text evidence="2">The sequence shown here is derived from an EMBL/GenBank/DDBJ whole genome shotgun (WGS) entry which is preliminary data.</text>
</comment>
<feature type="transmembrane region" description="Helical" evidence="1">
    <location>
        <begin position="41"/>
        <end position="60"/>
    </location>
</feature>
<gene>
    <name evidence="2" type="ORF">GT020_18790</name>
</gene>
<dbReference type="AlphaFoldDB" id="A0A6L9GA97"/>
<keyword evidence="1" id="KW-1133">Transmembrane helix</keyword>
<keyword evidence="1" id="KW-0472">Membrane</keyword>
<feature type="non-terminal residue" evidence="2">
    <location>
        <position position="1"/>
    </location>
</feature>
<protein>
    <submittedName>
        <fullName evidence="2">Uncharacterized protein</fullName>
    </submittedName>
</protein>
<dbReference type="RefSeq" id="WP_202605791.1">
    <property type="nucleotide sequence ID" value="NZ_WYDN01000186.1"/>
</dbReference>
<name>A0A6L9GA97_9MICC</name>
<dbReference type="Proteomes" id="UP000477543">
    <property type="component" value="Unassembled WGS sequence"/>
</dbReference>
<organism evidence="2 3">
    <name type="scientific">Glutamicibacter soli</name>
    <dbReference type="NCBI Taxonomy" id="453836"/>
    <lineage>
        <taxon>Bacteria</taxon>
        <taxon>Bacillati</taxon>
        <taxon>Actinomycetota</taxon>
        <taxon>Actinomycetes</taxon>
        <taxon>Micrococcales</taxon>
        <taxon>Micrococcaceae</taxon>
        <taxon>Glutamicibacter</taxon>
    </lineage>
</organism>
<proteinExistence type="predicted"/>
<reference evidence="2 3" key="1">
    <citation type="submission" date="2020-01" db="EMBL/GenBank/DDBJ databases">
        <title>Glutamicibacter soli M275.</title>
        <authorList>
            <person name="Meng X."/>
        </authorList>
    </citation>
    <scope>NUCLEOTIDE SEQUENCE [LARGE SCALE GENOMIC DNA]</scope>
    <source>
        <strain evidence="2 3">M275</strain>
    </source>
</reference>
<evidence type="ECO:0000313" key="3">
    <source>
        <dbReference type="Proteomes" id="UP000477543"/>
    </source>
</evidence>
<evidence type="ECO:0000313" key="2">
    <source>
        <dbReference type="EMBL" id="NAZ18074.1"/>
    </source>
</evidence>
<feature type="non-terminal residue" evidence="2">
    <location>
        <position position="119"/>
    </location>
</feature>
<dbReference type="EMBL" id="WYDN01000186">
    <property type="protein sequence ID" value="NAZ18074.1"/>
    <property type="molecule type" value="Genomic_DNA"/>
</dbReference>